<sequence length="252" mass="28105">KGPRIAKFLARAGIESRRGVERMIEEGRITVNGKRLSTPAFFITGTETICLDGKPIEKAEETRLWRYHKPTGLVTTHSDEKGRDTVFEALPKDMGRVISVGRLDLNSEGLLLLTNDGELARKLELPATGWNRTYKIRVYGRTDQNRLDRLTKGVMLDGRKTGPIKATLLPGGGNNLWIEVQLREGKNREVRRVMETIDLQVNRLIRISFGPFELGNLAKGNLAEIGGRALRAAINAGPSHRKPKPGDKHADR</sequence>
<dbReference type="Gene3D" id="3.30.70.1560">
    <property type="entry name" value="Alpha-L RNA-binding motif"/>
    <property type="match status" value="1"/>
</dbReference>
<gene>
    <name evidence="5" type="ORF">MNBD_ALPHA06-1173</name>
</gene>
<feature type="domain" description="RNA-binding S4" evidence="4">
    <location>
        <begin position="3"/>
        <end position="62"/>
    </location>
</feature>
<dbReference type="SUPFAM" id="SSF55174">
    <property type="entry name" value="Alpha-L RNA-binding motif"/>
    <property type="match status" value="1"/>
</dbReference>
<dbReference type="InterPro" id="IPR042092">
    <property type="entry name" value="PsdUridine_s_RsuA/RluB/E/F_cat"/>
</dbReference>
<dbReference type="AlphaFoldDB" id="A0A3B0RII1"/>
<dbReference type="InterPro" id="IPR006145">
    <property type="entry name" value="PsdUridine_synth_RsuA/RluA"/>
</dbReference>
<dbReference type="PROSITE" id="PS01149">
    <property type="entry name" value="PSI_RSU"/>
    <property type="match status" value="1"/>
</dbReference>
<dbReference type="EC" id="5.4.99.22" evidence="5"/>
<dbReference type="Pfam" id="PF01479">
    <property type="entry name" value="S4"/>
    <property type="match status" value="1"/>
</dbReference>
<evidence type="ECO:0000313" key="5">
    <source>
        <dbReference type="EMBL" id="VAV91632.1"/>
    </source>
</evidence>
<dbReference type="InterPro" id="IPR000748">
    <property type="entry name" value="PsdUridine_synth_RsuA/RluB/E/F"/>
</dbReference>
<name>A0A3B0RII1_9ZZZZ</name>
<dbReference type="GO" id="GO:0160139">
    <property type="term" value="F:23S rRNA pseudouridine(2605) synthase activity"/>
    <property type="evidence" value="ECO:0007669"/>
    <property type="project" value="UniProtKB-EC"/>
</dbReference>
<evidence type="ECO:0000256" key="2">
    <source>
        <dbReference type="ARBA" id="ARBA00022884"/>
    </source>
</evidence>
<dbReference type="GO" id="GO:0006364">
    <property type="term" value="P:rRNA processing"/>
    <property type="evidence" value="ECO:0007669"/>
    <property type="project" value="UniProtKB-ARBA"/>
</dbReference>
<dbReference type="NCBIfam" id="TIGR00093">
    <property type="entry name" value="pseudouridine synthase"/>
    <property type="match status" value="1"/>
</dbReference>
<organism evidence="5">
    <name type="scientific">hydrothermal vent metagenome</name>
    <dbReference type="NCBI Taxonomy" id="652676"/>
    <lineage>
        <taxon>unclassified sequences</taxon>
        <taxon>metagenomes</taxon>
        <taxon>ecological metagenomes</taxon>
    </lineage>
</organism>
<dbReference type="Gene3D" id="3.10.290.10">
    <property type="entry name" value="RNA-binding S4 domain"/>
    <property type="match status" value="1"/>
</dbReference>
<dbReference type="SUPFAM" id="SSF55120">
    <property type="entry name" value="Pseudouridine synthase"/>
    <property type="match status" value="1"/>
</dbReference>
<dbReference type="PANTHER" id="PTHR47683">
    <property type="entry name" value="PSEUDOURIDINE SYNTHASE FAMILY PROTEIN-RELATED"/>
    <property type="match status" value="1"/>
</dbReference>
<keyword evidence="3 5" id="KW-0413">Isomerase</keyword>
<reference evidence="5" key="1">
    <citation type="submission" date="2018-06" db="EMBL/GenBank/DDBJ databases">
        <authorList>
            <person name="Zhirakovskaya E."/>
        </authorList>
    </citation>
    <scope>NUCLEOTIDE SEQUENCE</scope>
</reference>
<evidence type="ECO:0000259" key="4">
    <source>
        <dbReference type="SMART" id="SM00363"/>
    </source>
</evidence>
<dbReference type="InterPro" id="IPR020094">
    <property type="entry name" value="TruA/RsuA/RluB/E/F_N"/>
</dbReference>
<dbReference type="PANTHER" id="PTHR47683:SF3">
    <property type="entry name" value="RIBOSOMAL LARGE SUBUNIT PSEUDOURIDINE SYNTHASE B"/>
    <property type="match status" value="1"/>
</dbReference>
<dbReference type="InterPro" id="IPR020103">
    <property type="entry name" value="PsdUridine_synth_cat_dom_sf"/>
</dbReference>
<dbReference type="CDD" id="cd00165">
    <property type="entry name" value="S4"/>
    <property type="match status" value="1"/>
</dbReference>
<feature type="non-terminal residue" evidence="5">
    <location>
        <position position="1"/>
    </location>
</feature>
<protein>
    <submittedName>
        <fullName evidence="5">Ribosomal large subunit pseudouridine synthase B</fullName>
        <ecNumber evidence="5">5.4.99.22</ecNumber>
    </submittedName>
</protein>
<accession>A0A3B0RII1</accession>
<dbReference type="InterPro" id="IPR036986">
    <property type="entry name" value="S4_RNA-bd_sf"/>
</dbReference>
<dbReference type="GO" id="GO:0001522">
    <property type="term" value="P:pseudouridine synthesis"/>
    <property type="evidence" value="ECO:0007669"/>
    <property type="project" value="InterPro"/>
</dbReference>
<dbReference type="EMBL" id="UOEE01000129">
    <property type="protein sequence ID" value="VAV91632.1"/>
    <property type="molecule type" value="Genomic_DNA"/>
</dbReference>
<evidence type="ECO:0000256" key="1">
    <source>
        <dbReference type="ARBA" id="ARBA00008348"/>
    </source>
</evidence>
<dbReference type="Pfam" id="PF00849">
    <property type="entry name" value="PseudoU_synth_2"/>
    <property type="match status" value="1"/>
</dbReference>
<dbReference type="GO" id="GO:0003723">
    <property type="term" value="F:RNA binding"/>
    <property type="evidence" value="ECO:0007669"/>
    <property type="project" value="UniProtKB-KW"/>
</dbReference>
<proteinExistence type="inferred from homology"/>
<dbReference type="InterPro" id="IPR018496">
    <property type="entry name" value="PsdUridine_synth_RsuA/RluB_CS"/>
</dbReference>
<dbReference type="InterPro" id="IPR002942">
    <property type="entry name" value="S4_RNA-bd"/>
</dbReference>
<keyword evidence="2" id="KW-0694">RNA-binding</keyword>
<evidence type="ECO:0000256" key="3">
    <source>
        <dbReference type="ARBA" id="ARBA00023235"/>
    </source>
</evidence>
<dbReference type="Gene3D" id="3.30.70.580">
    <property type="entry name" value="Pseudouridine synthase I, catalytic domain, N-terminal subdomain"/>
    <property type="match status" value="1"/>
</dbReference>
<comment type="similarity">
    <text evidence="1">Belongs to the pseudouridine synthase RsuA family.</text>
</comment>
<dbReference type="SMART" id="SM00363">
    <property type="entry name" value="S4"/>
    <property type="match status" value="1"/>
</dbReference>
<dbReference type="PROSITE" id="PS50889">
    <property type="entry name" value="S4"/>
    <property type="match status" value="1"/>
</dbReference>
<dbReference type="InterPro" id="IPR050343">
    <property type="entry name" value="RsuA_PseudoU_synthase"/>
</dbReference>